<organism evidence="2 4">
    <name type="scientific">Haloferax mediterranei (strain ATCC 33500 / DSM 1411 / JCM 8866 / NBRC 14739 / NCIMB 2177 / R-4)</name>
    <name type="common">Halobacterium mediterranei</name>
    <dbReference type="NCBI Taxonomy" id="523841"/>
    <lineage>
        <taxon>Archaea</taxon>
        <taxon>Methanobacteriati</taxon>
        <taxon>Methanobacteriota</taxon>
        <taxon>Stenosarchaea group</taxon>
        <taxon>Halobacteria</taxon>
        <taxon>Halobacteriales</taxon>
        <taxon>Haloferacaceae</taxon>
        <taxon>Haloferax</taxon>
    </lineage>
</organism>
<dbReference type="AlphaFoldDB" id="I3R303"/>
<evidence type="ECO:0000313" key="4">
    <source>
        <dbReference type="Proteomes" id="UP000006469"/>
    </source>
</evidence>
<sequence>MKMSTVNVKYILCIVFCVDRRKFLATTGSTVAAMGFVSGVGSAARQPTDTDHVLKEAEELFAECKVDKAVSAIEQGGGTVYTTRSELSKSDYNQSEANENEVGTRDASYPESDSEFRLDYWTTSSQIGATLSMHFGEVVSTAYGATKAEDAMGITFNGDAYNLDKAPELSVSPHAKEDYDWSIRASDYNPGKAGVAARVDTSWEKREYPKDVTVVMVIYLESTASSKPPVFGEYKHNNALTDGGLKSISLVPPNGGIGVELATSASTVWTQSGFAGKDA</sequence>
<reference evidence="2" key="3">
    <citation type="submission" date="2014-05" db="EMBL/GenBank/DDBJ databases">
        <authorList>
            <person name="Wang L."/>
            <person name="Yang H."/>
            <person name="Xiang H."/>
        </authorList>
    </citation>
    <scope>NUCLEOTIDE SEQUENCE</scope>
    <source>
        <strain>CGMCC 1.2087</strain>
    </source>
</reference>
<dbReference type="EMBL" id="CP039139">
    <property type="protein sequence ID" value="QCQ75110.1"/>
    <property type="molecule type" value="Genomic_DNA"/>
</dbReference>
<dbReference type="Proteomes" id="UP000299011">
    <property type="component" value="Chromosome"/>
</dbReference>
<accession>I3R303</accession>
<proteinExistence type="predicted"/>
<dbReference type="EMBL" id="CP001868">
    <property type="protein sequence ID" value="AFK18613.1"/>
    <property type="molecule type" value="Genomic_DNA"/>
</dbReference>
<evidence type="ECO:0000313" key="2">
    <source>
        <dbReference type="EMBL" id="AFK18613.1"/>
    </source>
</evidence>
<dbReference type="GeneID" id="43882234"/>
<protein>
    <submittedName>
        <fullName evidence="2">Uncharacterized protein</fullName>
    </submittedName>
</protein>
<name>I3R303_HALMT</name>
<dbReference type="RefSeq" id="WP_014732199.1">
    <property type="nucleotide sequence ID" value="NC_017941.2"/>
</dbReference>
<evidence type="ECO:0000313" key="3">
    <source>
        <dbReference type="EMBL" id="QCQ75110.1"/>
    </source>
</evidence>
<dbReference type="KEGG" id="hme:HFX_0892"/>
<feature type="region of interest" description="Disordered" evidence="1">
    <location>
        <begin position="84"/>
        <end position="110"/>
    </location>
</feature>
<reference evidence="2 4" key="2">
    <citation type="journal article" date="2012" name="J. Bacteriol.">
        <title>Complete genome sequence of the metabolically versatile halophilic archaeon Haloferax mediterranei, a poly(3-hydroxybutyrate-co-3-hydroxyvalerate) producer.</title>
        <authorList>
            <person name="Han J."/>
            <person name="Zhang F."/>
            <person name="Hou J."/>
            <person name="Liu X."/>
            <person name="Li M."/>
            <person name="Liu H."/>
            <person name="Cai L."/>
            <person name="Zhang B."/>
            <person name="Chen Y."/>
            <person name="Zhou J."/>
            <person name="Hu S."/>
            <person name="Xiang H."/>
        </authorList>
    </citation>
    <scope>NUCLEOTIDE SEQUENCE [LARGE SCALE GENOMIC DNA]</scope>
    <source>
        <strain evidence="4">ATCC 33500 / DSM 1411 / JCM 8866 / NBRC 14739 / NCIMB 2177 / R-4</strain>
        <strain evidence="2">CGMCC 1.2087</strain>
    </source>
</reference>
<dbReference type="Proteomes" id="UP000006469">
    <property type="component" value="Chromosome"/>
</dbReference>
<feature type="compositionally biased region" description="Polar residues" evidence="1">
    <location>
        <begin position="84"/>
        <end position="97"/>
    </location>
</feature>
<dbReference type="eggNOG" id="arCOG10937">
    <property type="taxonomic scope" value="Archaea"/>
</dbReference>
<evidence type="ECO:0000313" key="5">
    <source>
        <dbReference type="Proteomes" id="UP000299011"/>
    </source>
</evidence>
<gene>
    <name evidence="2" type="ordered locus">HFX_0892</name>
    <name evidence="3" type="ORF">E6P09_07480</name>
</gene>
<reference evidence="3 5" key="4">
    <citation type="submission" date="2019-04" db="EMBL/GenBank/DDBJ databases">
        <title>Methylomes of two halophilic Archaea, Haloarcula marismortui and Haloferax mediterranei.</title>
        <authorList>
            <person name="DasSarma S."/>
            <person name="DasSarma P."/>
            <person name="DasSarma S."/>
            <person name="Fomenkov A."/>
            <person name="Vincze T."/>
            <person name="Anton B.P."/>
            <person name="Roberts R.J."/>
        </authorList>
    </citation>
    <scope>NUCLEOTIDE SEQUENCE [LARGE SCALE GENOMIC DNA]</scope>
    <source>
        <strain evidence="3">ATCC 33500</strain>
        <strain evidence="5">ATCC 33500 / DSM 1411 / JCM 8866 / NBRC 14739 / NCIMB 2177 / R-4</strain>
    </source>
</reference>
<reference evidence="2" key="1">
    <citation type="journal article" date="2012" name="Appl. Environ. Microbiol.">
        <title>Identification of the haloarchaeal phasin (PhaP) that functions in polyhydroxyalkanoate accumulation and granule formation in Haloferax mediterranei.</title>
        <authorList>
            <person name="Cai S."/>
            <person name="Cai L."/>
            <person name="Liu H."/>
            <person name="Liu X."/>
            <person name="Han J."/>
            <person name="Zhou J."/>
            <person name="Xiang H."/>
        </authorList>
    </citation>
    <scope>NUCLEOTIDE SEQUENCE</scope>
    <source>
        <strain evidence="2">CGMCC 1.2087</strain>
    </source>
</reference>
<dbReference type="HOGENOM" id="CLU_996063_0_0_2"/>
<evidence type="ECO:0000256" key="1">
    <source>
        <dbReference type="SAM" id="MobiDB-lite"/>
    </source>
</evidence>